<protein>
    <recommendedName>
        <fullName evidence="2">DUF5658 domain-containing protein</fullName>
    </recommendedName>
</protein>
<feature type="transmembrane region" description="Helical" evidence="1">
    <location>
        <begin position="61"/>
        <end position="80"/>
    </location>
</feature>
<dbReference type="OrthoDB" id="306403at2157"/>
<feature type="domain" description="DUF5658" evidence="2">
    <location>
        <begin position="28"/>
        <end position="113"/>
    </location>
</feature>
<evidence type="ECO:0000256" key="1">
    <source>
        <dbReference type="SAM" id="Phobius"/>
    </source>
</evidence>
<proteinExistence type="predicted"/>
<evidence type="ECO:0000313" key="4">
    <source>
        <dbReference type="Proteomes" id="UP000196084"/>
    </source>
</evidence>
<dbReference type="EMBL" id="MWPH01000001">
    <property type="protein sequence ID" value="OVE85904.1"/>
    <property type="molecule type" value="Genomic_DNA"/>
</dbReference>
<feature type="transmembrane region" description="Helical" evidence="1">
    <location>
        <begin position="92"/>
        <end position="112"/>
    </location>
</feature>
<keyword evidence="1" id="KW-0472">Membrane</keyword>
<keyword evidence="1" id="KW-0812">Transmembrane</keyword>
<dbReference type="Pfam" id="PF18902">
    <property type="entry name" value="DUF5658"/>
    <property type="match status" value="1"/>
</dbReference>
<evidence type="ECO:0000259" key="2">
    <source>
        <dbReference type="Pfam" id="PF18902"/>
    </source>
</evidence>
<accession>A0A202ECD7</accession>
<evidence type="ECO:0000313" key="3">
    <source>
        <dbReference type="EMBL" id="OVE85904.1"/>
    </source>
</evidence>
<dbReference type="InterPro" id="IPR043717">
    <property type="entry name" value="DUF5658"/>
</dbReference>
<organism evidence="3 4">
    <name type="scientific">Natronolimnobius baerhuensis</name>
    <dbReference type="NCBI Taxonomy" id="253108"/>
    <lineage>
        <taxon>Archaea</taxon>
        <taxon>Methanobacteriati</taxon>
        <taxon>Methanobacteriota</taxon>
        <taxon>Stenosarchaea group</taxon>
        <taxon>Halobacteria</taxon>
        <taxon>Halobacteriales</taxon>
        <taxon>Natrialbaceae</taxon>
        <taxon>Natronolimnobius</taxon>
    </lineage>
</organism>
<reference evidence="3 4" key="1">
    <citation type="submission" date="2017-02" db="EMBL/GenBank/DDBJ databases">
        <title>Natronthermophilus aegyptiacus gen. nov.,sp. nov., an aerobic, extremely halophilic alkalithermophilic archaeon isolated from the athalassohaline Wadi An Natrun, Egypt.</title>
        <authorList>
            <person name="Zhao B."/>
        </authorList>
    </citation>
    <scope>NUCLEOTIDE SEQUENCE [LARGE SCALE GENOMIC DNA]</scope>
    <source>
        <strain evidence="3 4">CGMCC 1.3597</strain>
    </source>
</reference>
<comment type="caution">
    <text evidence="3">The sequence shown here is derived from an EMBL/GenBank/DDBJ whole genome shotgun (WGS) entry which is preliminary data.</text>
</comment>
<name>A0A202ECD7_9EURY</name>
<dbReference type="RefSeq" id="WP_087713992.1">
    <property type="nucleotide sequence ID" value="NZ_MWPH01000001.1"/>
</dbReference>
<dbReference type="AlphaFoldDB" id="A0A202ECD7"/>
<gene>
    <name evidence="3" type="ORF">B2G88_03590</name>
</gene>
<feature type="transmembrane region" description="Helical" evidence="1">
    <location>
        <begin position="25"/>
        <end position="49"/>
    </location>
</feature>
<sequence length="116" mass="12403">MSSDGAYRHHSLPIDVTPVQLERALWVLVAISLVGDVVTTFIGLHLGLAESNPIARGAIEGYGLAGMLVLKAFAIGVGLVCRPLLPRAYRPIVPAGLALPWLLAVFINMYMISLVI</sequence>
<keyword evidence="1" id="KW-1133">Transmembrane helix</keyword>
<keyword evidence="4" id="KW-1185">Reference proteome</keyword>
<dbReference type="Proteomes" id="UP000196084">
    <property type="component" value="Unassembled WGS sequence"/>
</dbReference>